<accession>A0A8T9B329</accession>
<organism evidence="2 3">
    <name type="scientific">Lachnellula arida</name>
    <dbReference type="NCBI Taxonomy" id="1316785"/>
    <lineage>
        <taxon>Eukaryota</taxon>
        <taxon>Fungi</taxon>
        <taxon>Dikarya</taxon>
        <taxon>Ascomycota</taxon>
        <taxon>Pezizomycotina</taxon>
        <taxon>Leotiomycetes</taxon>
        <taxon>Helotiales</taxon>
        <taxon>Lachnaceae</taxon>
        <taxon>Lachnellula</taxon>
    </lineage>
</organism>
<protein>
    <submittedName>
        <fullName evidence="2">Uncharacterized protein</fullName>
    </submittedName>
</protein>
<proteinExistence type="predicted"/>
<feature type="signal peptide" evidence="1">
    <location>
        <begin position="1"/>
        <end position="18"/>
    </location>
</feature>
<dbReference type="EMBL" id="QGMF01000760">
    <property type="protein sequence ID" value="TVY14127.1"/>
    <property type="molecule type" value="Genomic_DNA"/>
</dbReference>
<evidence type="ECO:0000313" key="2">
    <source>
        <dbReference type="EMBL" id="TVY14127.1"/>
    </source>
</evidence>
<dbReference type="AlphaFoldDB" id="A0A8T9B329"/>
<reference evidence="2 3" key="1">
    <citation type="submission" date="2018-05" db="EMBL/GenBank/DDBJ databases">
        <title>Whole genome sequencing for identification of molecular markers to develop diagnostic detection tools for the regulated plant pathogen Lachnellula willkommii.</title>
        <authorList>
            <person name="Giroux E."/>
            <person name="Bilodeau G."/>
        </authorList>
    </citation>
    <scope>NUCLEOTIDE SEQUENCE [LARGE SCALE GENOMIC DNA]</scope>
    <source>
        <strain evidence="2 3">CBS 203.66</strain>
    </source>
</reference>
<feature type="chain" id="PRO_5035733845" evidence="1">
    <location>
        <begin position="19"/>
        <end position="91"/>
    </location>
</feature>
<gene>
    <name evidence="2" type="ORF">LARI1_G007533</name>
</gene>
<dbReference type="OrthoDB" id="10250990at2759"/>
<evidence type="ECO:0000313" key="3">
    <source>
        <dbReference type="Proteomes" id="UP000469559"/>
    </source>
</evidence>
<comment type="caution">
    <text evidence="2">The sequence shown here is derived from an EMBL/GenBank/DDBJ whole genome shotgun (WGS) entry which is preliminary data.</text>
</comment>
<sequence length="91" mass="10097">MSPAWWLAHCCMLGLVATSQTTQNMLRTKKYDMTSHINLLARTTGSNPVPEWKVSTGYSYVKDKFGHAKLTPQESDLVDLLEYSNACSNGG</sequence>
<dbReference type="Proteomes" id="UP000469559">
    <property type="component" value="Unassembled WGS sequence"/>
</dbReference>
<evidence type="ECO:0000256" key="1">
    <source>
        <dbReference type="SAM" id="SignalP"/>
    </source>
</evidence>
<name>A0A8T9B329_9HELO</name>
<keyword evidence="3" id="KW-1185">Reference proteome</keyword>
<keyword evidence="1" id="KW-0732">Signal</keyword>